<dbReference type="SMART" id="SM00271">
    <property type="entry name" value="DnaJ"/>
    <property type="match status" value="1"/>
</dbReference>
<gene>
    <name evidence="5" type="ORF">EVOR1521_LOCUS28724</name>
</gene>
<sequence length="973" mass="111054">MAEAQQFRPREFPQAPKSREERLRDFYAERTSALERSSPLQLQKKPDSEANEEAAQLRKGANDLYERQDYEGAVEQYTAAIKKAPSSVLHSNRAAAYMMLGWWQQALRDTKAALRKDSENLKALERQGRVQLALDQLEPALATAMDLEQRGPKEVFNGMERPALSIRRLRWLAEAAREPSSLEQVRELLEHFSSKAELVSPLGMRLRKKLVEVLVERSDTIDHQRRIRPALAYNQRAVERAGGIQDDEIEELTPFAEEALRITGELLQDFPDDADARYWRGRALLRLGRHADAEGQFEEGLRQDSGNEPIKQLQQTVDKLEELKQRANAKYKEGLLDEAIQLYSAGINCDPDCVDTRTVATLYYNRSAALRKKGEFEQALDDANMCLALHPKWTKALYRRGILLLECGRYAEALTELKVVQRADPTFDDDLEDWLRRAHCWLAKPKHTRNYYQLMKLPMDASKDDIRKQYRRLCLLWHPDKSDGSDRQRFEELQAAHRFLTDDPQKEEYDFGIWKDRPVRHHTKKRDKVKDSWNEDKVKEEAADTTPRHHYNWGDRHLIEDEKVESIYWGEAGCPAWLKEKRKEFQKKQFGQARFNEGGDGASLVALSAKEASRLAATQQRLADASVQRKEAEAKLQEATAELAQLRRRLQDLRQSTRQTQQNGEKRGRALSGTFSMLRGPVQGEAQSEGVASSQAQLTLESSGHSTARSLAAGEEVQKEEQRSEQLRRQLGQQRLALQTGDEELSEDQRKLSKLQQTTRELQAEARADVVADKAQAEKYKQEALSYAKDVEKLGQEVQDAKLQLAALQREATEDEESEKQGYRRLAADEQHLRSEEQQLDSQELHQKAMQRQVASLEADIETGLAIDGAQAESHEQRLTAMAQAASKAQKATERLKLQAFTGVVLAKHVHEEGITECEILGTELTVMVHLMLQTGHRYTLYFYKVDADGSLSHTPESVLVVLALALQLEAQK</sequence>
<comment type="caution">
    <text evidence="5">The sequence shown here is derived from an EMBL/GenBank/DDBJ whole genome shotgun (WGS) entry which is preliminary data.</text>
</comment>
<dbReference type="PRINTS" id="PR00625">
    <property type="entry name" value="JDOMAIN"/>
</dbReference>
<dbReference type="InterPro" id="IPR036869">
    <property type="entry name" value="J_dom_sf"/>
</dbReference>
<evidence type="ECO:0000313" key="5">
    <source>
        <dbReference type="EMBL" id="CAJ1406884.1"/>
    </source>
</evidence>
<evidence type="ECO:0000256" key="1">
    <source>
        <dbReference type="PROSITE-ProRule" id="PRU00339"/>
    </source>
</evidence>
<dbReference type="CDD" id="cd06257">
    <property type="entry name" value="DnaJ"/>
    <property type="match status" value="1"/>
</dbReference>
<proteinExistence type="predicted"/>
<dbReference type="PANTHER" id="PTHR44200">
    <property type="entry name" value="DNAJ HOMOLOG SUBFAMILY C MEMBER 7"/>
    <property type="match status" value="1"/>
</dbReference>
<evidence type="ECO:0000313" key="6">
    <source>
        <dbReference type="Proteomes" id="UP001178507"/>
    </source>
</evidence>
<keyword evidence="2" id="KW-0175">Coiled coil</keyword>
<dbReference type="PROSITE" id="PS50076">
    <property type="entry name" value="DNAJ_2"/>
    <property type="match status" value="1"/>
</dbReference>
<name>A0AA36JKU3_9DINO</name>
<dbReference type="Pfam" id="PF13432">
    <property type="entry name" value="TPR_16"/>
    <property type="match status" value="2"/>
</dbReference>
<protein>
    <recommendedName>
        <fullName evidence="4">J domain-containing protein</fullName>
    </recommendedName>
</protein>
<dbReference type="InterPro" id="IPR001623">
    <property type="entry name" value="DnaJ_domain"/>
</dbReference>
<dbReference type="SUPFAM" id="SSF46565">
    <property type="entry name" value="Chaperone J-domain"/>
    <property type="match status" value="1"/>
</dbReference>
<feature type="domain" description="J" evidence="4">
    <location>
        <begin position="450"/>
        <end position="513"/>
    </location>
</feature>
<feature type="region of interest" description="Disordered" evidence="3">
    <location>
        <begin position="683"/>
        <end position="728"/>
    </location>
</feature>
<keyword evidence="1" id="KW-0802">TPR repeat</keyword>
<dbReference type="Pfam" id="PF00226">
    <property type="entry name" value="DnaJ"/>
    <property type="match status" value="1"/>
</dbReference>
<keyword evidence="6" id="KW-1185">Reference proteome</keyword>
<dbReference type="AlphaFoldDB" id="A0AA36JKU3"/>
<dbReference type="InterPro" id="IPR019734">
    <property type="entry name" value="TPR_rpt"/>
</dbReference>
<organism evidence="5 6">
    <name type="scientific">Effrenium voratum</name>
    <dbReference type="NCBI Taxonomy" id="2562239"/>
    <lineage>
        <taxon>Eukaryota</taxon>
        <taxon>Sar</taxon>
        <taxon>Alveolata</taxon>
        <taxon>Dinophyceae</taxon>
        <taxon>Suessiales</taxon>
        <taxon>Symbiodiniaceae</taxon>
        <taxon>Effrenium</taxon>
    </lineage>
</organism>
<dbReference type="PROSITE" id="PS50005">
    <property type="entry name" value="TPR"/>
    <property type="match status" value="1"/>
</dbReference>
<reference evidence="5" key="1">
    <citation type="submission" date="2023-08" db="EMBL/GenBank/DDBJ databases">
        <authorList>
            <person name="Chen Y."/>
            <person name="Shah S."/>
            <person name="Dougan E. K."/>
            <person name="Thang M."/>
            <person name="Chan C."/>
        </authorList>
    </citation>
    <scope>NUCLEOTIDE SEQUENCE</scope>
</reference>
<feature type="region of interest" description="Disordered" evidence="3">
    <location>
        <begin position="1"/>
        <end position="50"/>
    </location>
</feature>
<dbReference type="Proteomes" id="UP001178507">
    <property type="component" value="Unassembled WGS sequence"/>
</dbReference>
<feature type="coiled-coil region" evidence="2">
    <location>
        <begin position="615"/>
        <end position="663"/>
    </location>
</feature>
<dbReference type="Gene3D" id="1.25.40.10">
    <property type="entry name" value="Tetratricopeptide repeat domain"/>
    <property type="match status" value="3"/>
</dbReference>
<accession>A0AA36JKU3</accession>
<dbReference type="Gene3D" id="1.10.287.110">
    <property type="entry name" value="DnaJ domain"/>
    <property type="match status" value="1"/>
</dbReference>
<feature type="compositionally biased region" description="Basic and acidic residues" evidence="3">
    <location>
        <begin position="17"/>
        <end position="28"/>
    </location>
</feature>
<evidence type="ECO:0000256" key="3">
    <source>
        <dbReference type="SAM" id="MobiDB-lite"/>
    </source>
</evidence>
<dbReference type="InterPro" id="IPR011990">
    <property type="entry name" value="TPR-like_helical_dom_sf"/>
</dbReference>
<feature type="compositionally biased region" description="Polar residues" evidence="3">
    <location>
        <begin position="690"/>
        <end position="709"/>
    </location>
</feature>
<dbReference type="PANTHER" id="PTHR44200:SF1">
    <property type="entry name" value="DNAJ HOMOLOG SUBFAMILY C MEMBER 7"/>
    <property type="match status" value="1"/>
</dbReference>
<evidence type="ECO:0000256" key="2">
    <source>
        <dbReference type="SAM" id="Coils"/>
    </source>
</evidence>
<dbReference type="InterPro" id="IPR052758">
    <property type="entry name" value="SRC_co-chaperone"/>
</dbReference>
<feature type="repeat" description="TPR" evidence="1">
    <location>
        <begin position="360"/>
        <end position="393"/>
    </location>
</feature>
<dbReference type="EMBL" id="CAUJNA010003649">
    <property type="protein sequence ID" value="CAJ1406884.1"/>
    <property type="molecule type" value="Genomic_DNA"/>
</dbReference>
<feature type="compositionally biased region" description="Basic and acidic residues" evidence="3">
    <location>
        <begin position="716"/>
        <end position="728"/>
    </location>
</feature>
<dbReference type="SMART" id="SM00028">
    <property type="entry name" value="TPR"/>
    <property type="match status" value="5"/>
</dbReference>
<dbReference type="SUPFAM" id="SSF48452">
    <property type="entry name" value="TPR-like"/>
    <property type="match status" value="2"/>
</dbReference>
<feature type="coiled-coil region" evidence="2">
    <location>
        <begin position="310"/>
        <end position="337"/>
    </location>
</feature>
<evidence type="ECO:0000259" key="4">
    <source>
        <dbReference type="PROSITE" id="PS50076"/>
    </source>
</evidence>